<gene>
    <name evidence="1" type="ORF">SDC9_87604</name>
</gene>
<reference evidence="1" key="1">
    <citation type="submission" date="2019-08" db="EMBL/GenBank/DDBJ databases">
        <authorList>
            <person name="Kucharzyk K."/>
            <person name="Murdoch R.W."/>
            <person name="Higgins S."/>
            <person name="Loffler F."/>
        </authorList>
    </citation>
    <scope>NUCLEOTIDE SEQUENCE</scope>
</reference>
<dbReference type="AlphaFoldDB" id="A0A644ZJ89"/>
<dbReference type="EMBL" id="VSSQ01009191">
    <property type="protein sequence ID" value="MPM40955.1"/>
    <property type="molecule type" value="Genomic_DNA"/>
</dbReference>
<sequence length="288" mass="33924">MVKYRIGKGLGEYTEKNELISNILELALKVDDRPSGVVPERSNVTKKVGALLSNSGVFGIKKLVKQKKAGYYFLNDKIELAKFLSLSEACSIFKDNDVEISSLRALKKNEDVRSIHPTQKKNLVDSFNMMLDFDKELGLSEELYAANKDYFYEYLRVSDDSLQFLADMANDFYFPYEMLGEVMDYRRLLMETASEHYIADQAFQKFIDNFTRIEDALLRFCMDYCKREMLYYDGEKARYPYNLKKYFHERHNLNIEDDTYDQHEEEEYSRIYADDVLQMITEVLENDL</sequence>
<organism evidence="1">
    <name type="scientific">bioreactor metagenome</name>
    <dbReference type="NCBI Taxonomy" id="1076179"/>
    <lineage>
        <taxon>unclassified sequences</taxon>
        <taxon>metagenomes</taxon>
        <taxon>ecological metagenomes</taxon>
    </lineage>
</organism>
<comment type="caution">
    <text evidence="1">The sequence shown here is derived from an EMBL/GenBank/DDBJ whole genome shotgun (WGS) entry which is preliminary data.</text>
</comment>
<proteinExistence type="predicted"/>
<name>A0A644ZJ89_9ZZZZ</name>
<evidence type="ECO:0000313" key="1">
    <source>
        <dbReference type="EMBL" id="MPM40955.1"/>
    </source>
</evidence>
<protein>
    <submittedName>
        <fullName evidence="1">Uncharacterized protein</fullName>
    </submittedName>
</protein>
<accession>A0A644ZJ89</accession>